<evidence type="ECO:0000259" key="2">
    <source>
        <dbReference type="PROSITE" id="PS50126"/>
    </source>
</evidence>
<dbReference type="Proteomes" id="UP000177947">
    <property type="component" value="Unassembled WGS sequence"/>
</dbReference>
<feature type="domain" description="S1 motif" evidence="2">
    <location>
        <begin position="112"/>
        <end position="190"/>
    </location>
</feature>
<evidence type="ECO:0000313" key="4">
    <source>
        <dbReference type="Proteomes" id="UP000177947"/>
    </source>
</evidence>
<evidence type="ECO:0000313" key="3">
    <source>
        <dbReference type="EMBL" id="OGD38467.1"/>
    </source>
</evidence>
<dbReference type="InterPro" id="IPR052757">
    <property type="entry name" value="Ribosomal_protein_S1"/>
</dbReference>
<feature type="region of interest" description="Disordered" evidence="1">
    <location>
        <begin position="369"/>
        <end position="394"/>
    </location>
</feature>
<dbReference type="InterPro" id="IPR012340">
    <property type="entry name" value="NA-bd_OB-fold"/>
</dbReference>
<dbReference type="Gene3D" id="2.40.50.140">
    <property type="entry name" value="Nucleic acid-binding proteins"/>
    <property type="match status" value="4"/>
</dbReference>
<protein>
    <submittedName>
        <fullName evidence="3">30S ribosomal protein S1</fullName>
    </submittedName>
</protein>
<dbReference type="SMART" id="SM00316">
    <property type="entry name" value="S1"/>
    <property type="match status" value="4"/>
</dbReference>
<dbReference type="EMBL" id="MEYQ01000043">
    <property type="protein sequence ID" value="OGD38467.1"/>
    <property type="molecule type" value="Genomic_DNA"/>
</dbReference>
<name>A0A1F5C6G3_9BACT</name>
<evidence type="ECO:0000256" key="1">
    <source>
        <dbReference type="SAM" id="MobiDB-lite"/>
    </source>
</evidence>
<gene>
    <name evidence="3" type="ORF">A2907_02765</name>
</gene>
<keyword evidence="3" id="KW-0687">Ribonucleoprotein</keyword>
<feature type="domain" description="S1 motif" evidence="2">
    <location>
        <begin position="27"/>
        <end position="94"/>
    </location>
</feature>
<organism evidence="3 4">
    <name type="scientific">Candidatus Azambacteria bacterium RIFCSPLOWO2_01_FULL_37_9</name>
    <dbReference type="NCBI Taxonomy" id="1797297"/>
    <lineage>
        <taxon>Bacteria</taxon>
        <taxon>Candidatus Azamiibacteriota</taxon>
    </lineage>
</organism>
<dbReference type="Pfam" id="PF00575">
    <property type="entry name" value="S1"/>
    <property type="match status" value="3"/>
</dbReference>
<feature type="domain" description="S1 motif" evidence="2">
    <location>
        <begin position="207"/>
        <end position="283"/>
    </location>
</feature>
<dbReference type="GO" id="GO:0003676">
    <property type="term" value="F:nucleic acid binding"/>
    <property type="evidence" value="ECO:0007669"/>
    <property type="project" value="InterPro"/>
</dbReference>
<dbReference type="PROSITE" id="PS50126">
    <property type="entry name" value="S1"/>
    <property type="match status" value="4"/>
</dbReference>
<dbReference type="InterPro" id="IPR003029">
    <property type="entry name" value="S1_domain"/>
</dbReference>
<reference evidence="3 4" key="1">
    <citation type="journal article" date="2016" name="Nat. Commun.">
        <title>Thousands of microbial genomes shed light on interconnected biogeochemical processes in an aquifer system.</title>
        <authorList>
            <person name="Anantharaman K."/>
            <person name="Brown C.T."/>
            <person name="Hug L.A."/>
            <person name="Sharon I."/>
            <person name="Castelle C.J."/>
            <person name="Probst A.J."/>
            <person name="Thomas B.C."/>
            <person name="Singh A."/>
            <person name="Wilkins M.J."/>
            <person name="Karaoz U."/>
            <person name="Brodie E.L."/>
            <person name="Williams K.H."/>
            <person name="Hubbard S.S."/>
            <person name="Banfield J.F."/>
        </authorList>
    </citation>
    <scope>NUCLEOTIDE SEQUENCE [LARGE SCALE GENOMIC DNA]</scope>
</reference>
<dbReference type="SUPFAM" id="SSF50249">
    <property type="entry name" value="Nucleic acid-binding proteins"/>
    <property type="match status" value="4"/>
</dbReference>
<comment type="caution">
    <text evidence="3">The sequence shown here is derived from an EMBL/GenBank/DDBJ whole genome shotgun (WGS) entry which is preliminary data.</text>
</comment>
<accession>A0A1F5C6G3</accession>
<dbReference type="CDD" id="cd04465">
    <property type="entry name" value="S1_RPS1_repeat_ec2_hs2"/>
    <property type="match status" value="1"/>
</dbReference>
<dbReference type="PANTHER" id="PTHR47559">
    <property type="entry name" value="OS03G0844900 PROTEIN"/>
    <property type="match status" value="1"/>
</dbReference>
<dbReference type="GO" id="GO:0005840">
    <property type="term" value="C:ribosome"/>
    <property type="evidence" value="ECO:0007669"/>
    <property type="project" value="UniProtKB-KW"/>
</dbReference>
<dbReference type="PANTHER" id="PTHR47559:SF1">
    <property type="entry name" value="OS03G0844900 PROTEIN"/>
    <property type="match status" value="1"/>
</dbReference>
<dbReference type="AlphaFoldDB" id="A0A1F5C6G3"/>
<proteinExistence type="predicted"/>
<feature type="domain" description="S1 motif" evidence="2">
    <location>
        <begin position="300"/>
        <end position="367"/>
    </location>
</feature>
<sequence length="394" mass="43860">MDNSLSPKFLMEEALKNILPAQLPKVGELIDGAILGKKGSCLYINLGAFGIGVIYGKEYYEAQDLIKGVKIGDKVSAKVLELQNDDGYVELSLKEAGQEMAWDELRKIKESGEIISVKITEANRGGIMAQVKGVPAFMPVSQLSVKNYPRIEGGDKTKILQELNKFIGKNMNVKVIDIDQKESKLIISERGVQDEDLKGVLDNFKVGDIIEGEISGVVDFGAFVKIEVPGEKNEDIPQIEGLVHISELDWQLIEDPKQVVKIGDKIQAKIIGIDGDKISLSMKALKNDPWINIEDTYKVGQIIKGKTVKINPFGAFIKLDNNIQGLCHISEFKSEEEMKEKLEVGKSYTFNIQLINKAEHRLALGFGKTAKEKEKSEKEKDKINKNEEKKEEAK</sequence>
<keyword evidence="3" id="KW-0689">Ribosomal protein</keyword>